<dbReference type="PANTHER" id="PTHR11365:SF23">
    <property type="entry name" value="HYPOTHETICAL 5-OXOPROLINASE (EUROFUNG)-RELATED"/>
    <property type="match status" value="1"/>
</dbReference>
<accession>A0A411YL31</accession>
<evidence type="ECO:0000259" key="4">
    <source>
        <dbReference type="Pfam" id="PF19278"/>
    </source>
</evidence>
<dbReference type="Proteomes" id="UP000291469">
    <property type="component" value="Chromosome"/>
</dbReference>
<organism evidence="5 6">
    <name type="scientific">Egibacter rhizosphaerae</name>
    <dbReference type="NCBI Taxonomy" id="1670831"/>
    <lineage>
        <taxon>Bacteria</taxon>
        <taxon>Bacillati</taxon>
        <taxon>Actinomycetota</taxon>
        <taxon>Nitriliruptoria</taxon>
        <taxon>Egibacterales</taxon>
        <taxon>Egibacteraceae</taxon>
        <taxon>Egibacter</taxon>
    </lineage>
</organism>
<dbReference type="AlphaFoldDB" id="A0A411YL31"/>
<reference evidence="5 6" key="1">
    <citation type="submission" date="2019-01" db="EMBL/GenBank/DDBJ databases">
        <title>Egibacter rhizosphaerae EGI 80759T.</title>
        <authorList>
            <person name="Chen D.-D."/>
            <person name="Tian Y."/>
            <person name="Jiao J.-Y."/>
            <person name="Zhang X.-T."/>
            <person name="Zhang Y.-G."/>
            <person name="Zhang Y."/>
            <person name="Xiao M."/>
            <person name="Shu W.-S."/>
            <person name="Li W.-J."/>
        </authorList>
    </citation>
    <scope>NUCLEOTIDE SEQUENCE [LARGE SCALE GENOMIC DNA]</scope>
    <source>
        <strain evidence="5 6">EGI 80759</strain>
    </source>
</reference>
<feature type="compositionally biased region" description="Gly residues" evidence="1">
    <location>
        <begin position="1"/>
        <end position="52"/>
    </location>
</feature>
<evidence type="ECO:0000256" key="1">
    <source>
        <dbReference type="SAM" id="MobiDB-lite"/>
    </source>
</evidence>
<name>A0A411YL31_9ACTN</name>
<dbReference type="InterPro" id="IPR045079">
    <property type="entry name" value="Oxoprolinase-like"/>
</dbReference>
<dbReference type="KEGG" id="erz:ER308_05710"/>
<feature type="domain" description="Hydantoinase A/oxoprolinase" evidence="2">
    <location>
        <begin position="200"/>
        <end position="499"/>
    </location>
</feature>
<dbReference type="InterPro" id="IPR049517">
    <property type="entry name" value="ACX-like_C"/>
</dbReference>
<proteinExistence type="predicted"/>
<feature type="domain" description="Hydantoinase/oxoprolinase N-terminal" evidence="3">
    <location>
        <begin position="52"/>
        <end position="179"/>
    </location>
</feature>
<feature type="domain" description="Acetophenone carboxylase-like C-terminal" evidence="4">
    <location>
        <begin position="518"/>
        <end position="696"/>
    </location>
</feature>
<dbReference type="OrthoDB" id="9768323at2"/>
<dbReference type="Pfam" id="PF05378">
    <property type="entry name" value="Hydant_A_N"/>
    <property type="match status" value="1"/>
</dbReference>
<dbReference type="GO" id="GO:0005829">
    <property type="term" value="C:cytosol"/>
    <property type="evidence" value="ECO:0007669"/>
    <property type="project" value="TreeGrafter"/>
</dbReference>
<evidence type="ECO:0000313" key="5">
    <source>
        <dbReference type="EMBL" id="QBI21928.1"/>
    </source>
</evidence>
<sequence length="705" mass="73700">MGLLGPGGGGPRGDDAGGGGPRGDDAGGGGPRGDDAGGGGPRGEDAGGGGRGEAVSAVSHGTTVATNALLSEEFEGLGFLTTEGFRHVLEIARQSVPDGYGNSYFWVKPDRIVPVDLVREVGGRLAVAGTEVRPLDEDDIRKAARTFARRGVDAVGICFIHAYANGAHEQRAREVLLEEHPDCHVSLSSEVLREYREYERSMTTLVDAFVKPRVTAYLAGIADRLETLTSSARSVPFYVMKSNGGVMSATELGRQPITTILSGPAAGALGAGVVSRGAGFDRVLTLDGGGTSTDVAVVTDGEPGITTEGQVGRFPTKVPMVDVETVGTGGGSIAWVPPEGGLKVGPRSAGADPGPLCYGQGGTEPTVTDCHLVLGRIPPALLGGEIELDAEAARRGIEGLAAQVGPSLAGATDAQGLDLERAADGVLEIAAWNQANAIRQVTIKRGHDVRDFVMCAFGGSGPLLACRLVDVLRLRAALVPPDPGNLSAFGLLTVDVRNDDVQTWVRRHAEVDTPDGRAELAERFAELERGAGRALELEGFGAEEHDYRRSVDLRYFGQAYEVRVPAPAGPVDDAFPERVLAAFHDAHEQLYGYCYRHDPNKIVEWVNVRVAGVGPIETPPLAAAEPGDGDPSAAVTGKRAMYTSQAAGGDGWRQATLYDRTALRAGDIVPGPAVVEEFGSTVPLLPGFTARVDEHANLLVTKDAR</sequence>
<dbReference type="InterPro" id="IPR008040">
    <property type="entry name" value="Hydant_A_N"/>
</dbReference>
<evidence type="ECO:0000259" key="3">
    <source>
        <dbReference type="Pfam" id="PF05378"/>
    </source>
</evidence>
<evidence type="ECO:0000259" key="2">
    <source>
        <dbReference type="Pfam" id="PF01968"/>
    </source>
</evidence>
<evidence type="ECO:0000313" key="6">
    <source>
        <dbReference type="Proteomes" id="UP000291469"/>
    </source>
</evidence>
<dbReference type="Pfam" id="PF01968">
    <property type="entry name" value="Hydantoinase_A"/>
    <property type="match status" value="1"/>
</dbReference>
<dbReference type="InterPro" id="IPR002821">
    <property type="entry name" value="Hydantoinase_A"/>
</dbReference>
<keyword evidence="6" id="KW-1185">Reference proteome</keyword>
<dbReference type="GO" id="GO:0006749">
    <property type="term" value="P:glutathione metabolic process"/>
    <property type="evidence" value="ECO:0007669"/>
    <property type="project" value="TreeGrafter"/>
</dbReference>
<protein>
    <submittedName>
        <fullName evidence="5">Hydantoinase/oxoprolinase family protein</fullName>
    </submittedName>
</protein>
<dbReference type="EMBL" id="CP036402">
    <property type="protein sequence ID" value="QBI21928.1"/>
    <property type="molecule type" value="Genomic_DNA"/>
</dbReference>
<gene>
    <name evidence="5" type="ORF">ER308_05710</name>
</gene>
<dbReference type="Pfam" id="PF19278">
    <property type="entry name" value="Hydant_A_C"/>
    <property type="match status" value="1"/>
</dbReference>
<dbReference type="PANTHER" id="PTHR11365">
    <property type="entry name" value="5-OXOPROLINASE RELATED"/>
    <property type="match status" value="1"/>
</dbReference>
<feature type="region of interest" description="Disordered" evidence="1">
    <location>
        <begin position="1"/>
        <end position="56"/>
    </location>
</feature>
<dbReference type="GO" id="GO:0017168">
    <property type="term" value="F:5-oxoprolinase (ATP-hydrolyzing) activity"/>
    <property type="evidence" value="ECO:0007669"/>
    <property type="project" value="TreeGrafter"/>
</dbReference>